<dbReference type="AlphaFoldDB" id="A0A0B7BFQ5"/>
<proteinExistence type="predicted"/>
<dbReference type="EMBL" id="HACG01044863">
    <property type="protein sequence ID" value="CEK91728.1"/>
    <property type="molecule type" value="Transcribed_RNA"/>
</dbReference>
<dbReference type="EMBL" id="HACG01044862">
    <property type="protein sequence ID" value="CEK91727.1"/>
    <property type="molecule type" value="Transcribed_RNA"/>
</dbReference>
<evidence type="ECO:0000313" key="2">
    <source>
        <dbReference type="EMBL" id="CEK91728.1"/>
    </source>
</evidence>
<organism evidence="1">
    <name type="scientific">Arion vulgaris</name>
    <dbReference type="NCBI Taxonomy" id="1028688"/>
    <lineage>
        <taxon>Eukaryota</taxon>
        <taxon>Metazoa</taxon>
        <taxon>Spiralia</taxon>
        <taxon>Lophotrochozoa</taxon>
        <taxon>Mollusca</taxon>
        <taxon>Gastropoda</taxon>
        <taxon>Heterobranchia</taxon>
        <taxon>Euthyneura</taxon>
        <taxon>Panpulmonata</taxon>
        <taxon>Eupulmonata</taxon>
        <taxon>Stylommatophora</taxon>
        <taxon>Helicina</taxon>
        <taxon>Arionoidea</taxon>
        <taxon>Arionidae</taxon>
        <taxon>Arion</taxon>
    </lineage>
</organism>
<evidence type="ECO:0000313" key="1">
    <source>
        <dbReference type="EMBL" id="CEK91727.1"/>
    </source>
</evidence>
<reference evidence="1" key="1">
    <citation type="submission" date="2014-12" db="EMBL/GenBank/DDBJ databases">
        <title>Insight into the proteome of Arion vulgaris.</title>
        <authorList>
            <person name="Aradska J."/>
            <person name="Bulat T."/>
            <person name="Smidak R."/>
            <person name="Sarate P."/>
            <person name="Gangsoo J."/>
            <person name="Sialana F."/>
            <person name="Bilban M."/>
            <person name="Lubec G."/>
        </authorList>
    </citation>
    <scope>NUCLEOTIDE SEQUENCE</scope>
    <source>
        <tissue evidence="1">Skin</tissue>
    </source>
</reference>
<gene>
    <name evidence="1" type="primary">ORF184575</name>
    <name evidence="2" type="synonym">ORF184579</name>
</gene>
<accession>A0A0B7BFQ5</accession>
<name>A0A0B7BFQ5_9EUPU</name>
<sequence length="78" mass="8885">MPLSSLRTMAISSRGDLLFKIGSPPICLTEKDYLVCSGRSQRGGRNRSRNMYSACERGVHHYCCENNIVKRSRHNKKI</sequence>
<protein>
    <submittedName>
        <fullName evidence="1">Uncharacterized protein</fullName>
    </submittedName>
</protein>